<feature type="transmembrane region" description="Helical" evidence="1">
    <location>
        <begin position="48"/>
        <end position="69"/>
    </location>
</feature>
<keyword evidence="1" id="KW-0472">Membrane</keyword>
<feature type="transmembrane region" description="Helical" evidence="1">
    <location>
        <begin position="190"/>
        <end position="211"/>
    </location>
</feature>
<dbReference type="RefSeq" id="WP_350349734.1">
    <property type="nucleotide sequence ID" value="NZ_CP158374.1"/>
</dbReference>
<evidence type="ECO:0000256" key="1">
    <source>
        <dbReference type="SAM" id="Phobius"/>
    </source>
</evidence>
<protein>
    <submittedName>
        <fullName evidence="2">Uncharacterized protein</fullName>
    </submittedName>
</protein>
<keyword evidence="1" id="KW-1133">Transmembrane helix</keyword>
<sequence length="231" mass="24450">MTADAPGPVPVPGDGAGLTDAQRALRAQLLATEHWSLLASRSTTQSEVLTRIAIFLTLVSAGLVTLGVLGQATGFRGWFGVAALGVLLLLCLLGYVTALRVFNTGTEDLMYVVAMNRLRGAYLDLDPGLAPYLLMSPADDEAGSRRTYHYFGDRGSGSQVLASSMMLIALVQSAVTGLLAGGIAAALGGATWLAVTIGAAVALLLLVLWLVRGYRSYRDAFRMHEPLRRSR</sequence>
<feature type="transmembrane region" description="Helical" evidence="1">
    <location>
        <begin position="75"/>
        <end position="96"/>
    </location>
</feature>
<organism evidence="2">
    <name type="scientific">Agromyces sp. G08B096</name>
    <dbReference type="NCBI Taxonomy" id="3156399"/>
    <lineage>
        <taxon>Bacteria</taxon>
        <taxon>Bacillati</taxon>
        <taxon>Actinomycetota</taxon>
        <taxon>Actinomycetes</taxon>
        <taxon>Micrococcales</taxon>
        <taxon>Microbacteriaceae</taxon>
        <taxon>Agromyces</taxon>
    </lineage>
</organism>
<dbReference type="AlphaFoldDB" id="A0AAU7WA11"/>
<proteinExistence type="predicted"/>
<dbReference type="EMBL" id="CP158374">
    <property type="protein sequence ID" value="XBX83733.1"/>
    <property type="molecule type" value="Genomic_DNA"/>
</dbReference>
<evidence type="ECO:0000313" key="2">
    <source>
        <dbReference type="EMBL" id="XBX83733.1"/>
    </source>
</evidence>
<accession>A0AAU7WA11</accession>
<keyword evidence="1" id="KW-0812">Transmembrane</keyword>
<name>A0AAU7WA11_9MICO</name>
<reference evidence="2" key="1">
    <citation type="submission" date="2024-05" db="EMBL/GenBank/DDBJ databases">
        <authorList>
            <person name="Yu L."/>
        </authorList>
    </citation>
    <scope>NUCLEOTIDE SEQUENCE</scope>
    <source>
        <strain evidence="2">G08B096</strain>
    </source>
</reference>
<gene>
    <name evidence="2" type="ORF">ABIQ69_07470</name>
</gene>